<dbReference type="RefSeq" id="WP_034205679.1">
    <property type="nucleotide sequence ID" value="NZ_KN150853.1"/>
</dbReference>
<dbReference type="InterPro" id="IPR016545">
    <property type="entry name" value="UCP009120_prtse"/>
</dbReference>
<accession>A0AA88YVY4</accession>
<dbReference type="GO" id="GO:0005839">
    <property type="term" value="C:proteasome core complex"/>
    <property type="evidence" value="ECO:0007669"/>
    <property type="project" value="InterPro"/>
</dbReference>
<dbReference type="AlphaFoldDB" id="A0AA88YVY4"/>
<name>A0AA88YVY4_BURCE</name>
<dbReference type="SUPFAM" id="SSF56235">
    <property type="entry name" value="N-terminal nucleophile aminohydrolases (Ntn hydrolases)"/>
    <property type="match status" value="1"/>
</dbReference>
<dbReference type="InterPro" id="IPR029055">
    <property type="entry name" value="Ntn_hydrolases_N"/>
</dbReference>
<evidence type="ECO:0000256" key="1">
    <source>
        <dbReference type="SAM" id="MobiDB-lite"/>
    </source>
</evidence>
<evidence type="ECO:0000313" key="2">
    <source>
        <dbReference type="EMBL" id="KGB92190.1"/>
    </source>
</evidence>
<dbReference type="InterPro" id="IPR001353">
    <property type="entry name" value="Proteasome_sua/b"/>
</dbReference>
<keyword evidence="2" id="KW-0647">Proteasome</keyword>
<dbReference type="Gene3D" id="3.60.20.10">
    <property type="entry name" value="Glutamine Phosphoribosylpyrophosphate, subunit 1, domain 1"/>
    <property type="match status" value="1"/>
</dbReference>
<comment type="caution">
    <text evidence="2">The sequence shown here is derived from an EMBL/GenBank/DDBJ whole genome shotgun (WGS) entry which is preliminary data.</text>
</comment>
<organism evidence="2 3">
    <name type="scientific">Burkholderia cepacia</name>
    <name type="common">Pseudomonas cepacia</name>
    <dbReference type="NCBI Taxonomy" id="292"/>
    <lineage>
        <taxon>Bacteria</taxon>
        <taxon>Pseudomonadati</taxon>
        <taxon>Pseudomonadota</taxon>
        <taxon>Betaproteobacteria</taxon>
        <taxon>Burkholderiales</taxon>
        <taxon>Burkholderiaceae</taxon>
        <taxon>Burkholderia</taxon>
        <taxon>Burkholderia cepacia complex</taxon>
    </lineage>
</organism>
<sequence length="275" mass="30083">MTYCVAMRVDEGLVFLSDSRTNAGIDHVSTFRKMVLFEVPDEQVVVLLSSGNLAITQAVTQHLASQPKTDPQSIWRVRSMHDAARLVGDAVRAVHARDAQSLREFGVDFNCSFIVGGQVRGEAPRLFQIYAAGNFIEASTLSPYVQIGEAKYGKPIIERMLCEAMSLADATKCALISMNSTIRSNVSVGLPVDLLVYERDTLSATKFATFDEHDPYYGMLNTTWAQRQRAMFDEIPNLPWAEVGTVAPPKVAPGRSALRDGAEGDTSTMCARGGE</sequence>
<gene>
    <name evidence="2" type="ORF">DM43_1874</name>
</gene>
<dbReference type="PIRSF" id="PIRSF009120">
    <property type="entry name" value="UCP009120_prtse"/>
    <property type="match status" value="1"/>
</dbReference>
<dbReference type="Proteomes" id="UP000029575">
    <property type="component" value="Unassembled WGS sequence"/>
</dbReference>
<protein>
    <submittedName>
        <fullName evidence="2">Proteasome subunit</fullName>
    </submittedName>
</protein>
<feature type="region of interest" description="Disordered" evidence="1">
    <location>
        <begin position="251"/>
        <end position="275"/>
    </location>
</feature>
<dbReference type="Pfam" id="PF00227">
    <property type="entry name" value="Proteasome"/>
    <property type="match status" value="1"/>
</dbReference>
<evidence type="ECO:0000313" key="3">
    <source>
        <dbReference type="Proteomes" id="UP000029575"/>
    </source>
</evidence>
<proteinExistence type="predicted"/>
<dbReference type="EMBL" id="JPGD01000006">
    <property type="protein sequence ID" value="KGB92190.1"/>
    <property type="molecule type" value="Genomic_DNA"/>
</dbReference>
<reference evidence="2 3" key="1">
    <citation type="submission" date="2014-06" db="EMBL/GenBank/DDBJ databases">
        <authorList>
            <person name="Bishop-Lilly K.A."/>
            <person name="Broomall S.M."/>
            <person name="Chain P.S."/>
            <person name="Chertkov O."/>
            <person name="Coyne S.R."/>
            <person name="Daligault H.E."/>
            <person name="Davenport K.W."/>
            <person name="Erkkila T."/>
            <person name="Frey K.G."/>
            <person name="Gibbons H.S."/>
            <person name="Gu W."/>
            <person name="Jaissle J."/>
            <person name="Johnson S.L."/>
            <person name="Koroleva G.I."/>
            <person name="Ladner J.T."/>
            <person name="Lo C.-C."/>
            <person name="Minogue T.D."/>
            <person name="Munk C."/>
            <person name="Palacios G.F."/>
            <person name="Redden C.L."/>
            <person name="Rosenzweig C.N."/>
            <person name="Scholz M.B."/>
            <person name="Teshima H."/>
            <person name="Xu Y."/>
        </authorList>
    </citation>
    <scope>NUCLEOTIDE SEQUENCE [LARGE SCALE GENOMIC DNA]</scope>
    <source>
        <strain evidence="2 3">DWS 37UF10B-2</strain>
    </source>
</reference>
<dbReference type="GO" id="GO:0051603">
    <property type="term" value="P:proteolysis involved in protein catabolic process"/>
    <property type="evidence" value="ECO:0007669"/>
    <property type="project" value="InterPro"/>
</dbReference>